<evidence type="ECO:0000256" key="3">
    <source>
        <dbReference type="ARBA" id="ARBA00023143"/>
    </source>
</evidence>
<dbReference type="Gene3D" id="6.10.10.10">
    <property type="entry name" value="Flagellar export chaperone, C-terminal domain"/>
    <property type="match status" value="1"/>
</dbReference>
<comment type="caution">
    <text evidence="7">The sequence shown here is derived from an EMBL/GenBank/DDBJ whole genome shotgun (WGS) entry which is preliminary data.</text>
</comment>
<dbReference type="Pfam" id="PF00700">
    <property type="entry name" value="Flagellin_C"/>
    <property type="match status" value="1"/>
</dbReference>
<feature type="domain" description="Flagellin N-terminal" evidence="5">
    <location>
        <begin position="11"/>
        <end position="138"/>
    </location>
</feature>
<dbReference type="SUPFAM" id="SSF64518">
    <property type="entry name" value="Phase 1 flagellin"/>
    <property type="match status" value="1"/>
</dbReference>
<accession>A0ABR5AUM7</accession>
<keyword evidence="8" id="KW-1185">Reference proteome</keyword>
<evidence type="ECO:0000256" key="1">
    <source>
        <dbReference type="ARBA" id="ARBA00005709"/>
    </source>
</evidence>
<dbReference type="EMBL" id="JXLP01000009">
    <property type="protein sequence ID" value="KIL78437.1"/>
    <property type="molecule type" value="Genomic_DNA"/>
</dbReference>
<comment type="similarity">
    <text evidence="1 4">Belongs to the bacterial flagellin family.</text>
</comment>
<evidence type="ECO:0000256" key="4">
    <source>
        <dbReference type="RuleBase" id="RU362073"/>
    </source>
</evidence>
<keyword evidence="7" id="KW-0282">Flagellum</keyword>
<dbReference type="GeneID" id="92776589"/>
<sequence length="270" mass="29361">MKIHNQAMVAFSVTRYQKNEKLMEKSMNKLSSGLAIRQASDNAAGLAVAETMRAQVRGLSQAQRNMQDGLSVLQAANEGLNNVNALLQRGRELAVMNANETMTATDREASQEELNQLMEAINDTASKLEFNTKKILGENAPLLLMVGANPGQQISIDLMDTSTKALNLEGVSLLTQKDAGELISRLDQAIQQTTGNLTKIGSYQEAIEHHMTNTLVNESNLTSSLSMVADTDMAKEIASNLSLTIRQNSDKIIVSHVNQSVSEVLGLFSR</sequence>
<keyword evidence="4" id="KW-0964">Secreted</keyword>
<organism evidence="7 8">
    <name type="scientific">Bacillus badius</name>
    <dbReference type="NCBI Taxonomy" id="1455"/>
    <lineage>
        <taxon>Bacteria</taxon>
        <taxon>Bacillati</taxon>
        <taxon>Bacillota</taxon>
        <taxon>Bacilli</taxon>
        <taxon>Bacillales</taxon>
        <taxon>Bacillaceae</taxon>
        <taxon>Pseudobacillus</taxon>
    </lineage>
</organism>
<reference evidence="7 8" key="1">
    <citation type="submission" date="2015-01" db="EMBL/GenBank/DDBJ databases">
        <title>Genome Assembly of Bacillus badius MTCC 1458.</title>
        <authorList>
            <person name="Verma A."/>
            <person name="Khatri I."/>
            <person name="Mual P."/>
            <person name="Subramanian S."/>
            <person name="Krishnamurthi S."/>
        </authorList>
    </citation>
    <scope>NUCLEOTIDE SEQUENCE [LARGE SCALE GENOMIC DNA]</scope>
    <source>
        <strain evidence="7 8">MTCC 1458</strain>
    </source>
</reference>
<evidence type="ECO:0000256" key="2">
    <source>
        <dbReference type="ARBA" id="ARBA00020110"/>
    </source>
</evidence>
<dbReference type="PANTHER" id="PTHR42792:SF2">
    <property type="entry name" value="FLAGELLIN"/>
    <property type="match status" value="1"/>
</dbReference>
<keyword evidence="7" id="KW-0969">Cilium</keyword>
<gene>
    <name evidence="7" type="ORF">SD77_4117</name>
</gene>
<comment type="subcellular location">
    <subcellularLocation>
        <location evidence="4">Secreted</location>
    </subcellularLocation>
    <subcellularLocation>
        <location evidence="4">Bacterial flagellum</location>
    </subcellularLocation>
</comment>
<evidence type="ECO:0000259" key="6">
    <source>
        <dbReference type="Pfam" id="PF00700"/>
    </source>
</evidence>
<evidence type="ECO:0000313" key="8">
    <source>
        <dbReference type="Proteomes" id="UP000031982"/>
    </source>
</evidence>
<dbReference type="PANTHER" id="PTHR42792">
    <property type="entry name" value="FLAGELLIN"/>
    <property type="match status" value="1"/>
</dbReference>
<dbReference type="InterPro" id="IPR042187">
    <property type="entry name" value="Flagellin_C_sub2"/>
</dbReference>
<dbReference type="Gene3D" id="1.20.1330.10">
    <property type="entry name" value="f41 fragment of flagellin, N-terminal domain"/>
    <property type="match status" value="1"/>
</dbReference>
<keyword evidence="7" id="KW-0966">Cell projection</keyword>
<dbReference type="Proteomes" id="UP000031982">
    <property type="component" value="Unassembled WGS sequence"/>
</dbReference>
<proteinExistence type="inferred from homology"/>
<evidence type="ECO:0000259" key="5">
    <source>
        <dbReference type="Pfam" id="PF00669"/>
    </source>
</evidence>
<keyword evidence="3 4" id="KW-0975">Bacterial flagellum</keyword>
<comment type="function">
    <text evidence="4">Flagellin is the subunit protein which polymerizes to form the filaments of bacterial flagella.</text>
</comment>
<dbReference type="PRINTS" id="PR00207">
    <property type="entry name" value="FLAGELLIN"/>
</dbReference>
<protein>
    <recommendedName>
        <fullName evidence="2 4">Flagellin</fullName>
    </recommendedName>
</protein>
<name>A0ABR5AUM7_BACBA</name>
<dbReference type="Pfam" id="PF00669">
    <property type="entry name" value="Flagellin_N"/>
    <property type="match status" value="1"/>
</dbReference>
<dbReference type="InterPro" id="IPR001492">
    <property type="entry name" value="Flagellin"/>
</dbReference>
<evidence type="ECO:0000313" key="7">
    <source>
        <dbReference type="EMBL" id="KIL78437.1"/>
    </source>
</evidence>
<dbReference type="InterPro" id="IPR046358">
    <property type="entry name" value="Flagellin_C"/>
</dbReference>
<dbReference type="RefSeq" id="WP_041113731.1">
    <property type="nucleotide sequence ID" value="NZ_BSSZ01000001.1"/>
</dbReference>
<feature type="domain" description="Flagellin C-terminal" evidence="6">
    <location>
        <begin position="185"/>
        <end position="267"/>
    </location>
</feature>
<dbReference type="InterPro" id="IPR001029">
    <property type="entry name" value="Flagellin_N"/>
</dbReference>